<feature type="compositionally biased region" description="Gly residues" evidence="1">
    <location>
        <begin position="13"/>
        <end position="24"/>
    </location>
</feature>
<gene>
    <name evidence="2" type="ORF">F2Q68_00018747</name>
</gene>
<evidence type="ECO:0000256" key="1">
    <source>
        <dbReference type="SAM" id="MobiDB-lite"/>
    </source>
</evidence>
<comment type="caution">
    <text evidence="2">The sequence shown here is derived from an EMBL/GenBank/DDBJ whole genome shotgun (WGS) entry which is preliminary data.</text>
</comment>
<dbReference type="AlphaFoldDB" id="A0A8S9FWV0"/>
<reference evidence="2" key="1">
    <citation type="submission" date="2019-12" db="EMBL/GenBank/DDBJ databases">
        <title>Genome sequencing and annotation of Brassica cretica.</title>
        <authorList>
            <person name="Studholme D.J."/>
            <person name="Sarris P.F."/>
        </authorList>
    </citation>
    <scope>NUCLEOTIDE SEQUENCE</scope>
    <source>
        <strain evidence="2">PFS-001/15</strain>
        <tissue evidence="2">Leaf</tissue>
    </source>
</reference>
<feature type="region of interest" description="Disordered" evidence="1">
    <location>
        <begin position="1"/>
        <end position="46"/>
    </location>
</feature>
<feature type="non-terminal residue" evidence="2">
    <location>
        <position position="1"/>
    </location>
</feature>
<name>A0A8S9FWV0_BRACR</name>
<sequence length="223" mass="24115">GKGESLEGTRGTTSGGSGGSGGATGERASSGGYSYGGGSGGGLENDEGRAFTIRAMEEEQSCFKGSLKERRSWNGGDPSETAHLGIRGLREVKLLLKKKESSLNFIPYGNQQSKLVSEDHINLDNKQNIATYFSYQTSVYNDKFHMPQNVAATSSDHSMIDEGNFWCSLWSLEDDDPHRFGGGSEQRTATSITEKFNGGGNEAPSCGSWDYSYNEFYNGGYIF</sequence>
<evidence type="ECO:0000313" key="3">
    <source>
        <dbReference type="Proteomes" id="UP000712281"/>
    </source>
</evidence>
<accession>A0A8S9FWV0</accession>
<dbReference type="EMBL" id="QGKW02002228">
    <property type="protein sequence ID" value="KAF2536886.1"/>
    <property type="molecule type" value="Genomic_DNA"/>
</dbReference>
<dbReference type="Proteomes" id="UP000712281">
    <property type="component" value="Unassembled WGS sequence"/>
</dbReference>
<organism evidence="2 3">
    <name type="scientific">Brassica cretica</name>
    <name type="common">Mustard</name>
    <dbReference type="NCBI Taxonomy" id="69181"/>
    <lineage>
        <taxon>Eukaryota</taxon>
        <taxon>Viridiplantae</taxon>
        <taxon>Streptophyta</taxon>
        <taxon>Embryophyta</taxon>
        <taxon>Tracheophyta</taxon>
        <taxon>Spermatophyta</taxon>
        <taxon>Magnoliopsida</taxon>
        <taxon>eudicotyledons</taxon>
        <taxon>Gunneridae</taxon>
        <taxon>Pentapetalae</taxon>
        <taxon>rosids</taxon>
        <taxon>malvids</taxon>
        <taxon>Brassicales</taxon>
        <taxon>Brassicaceae</taxon>
        <taxon>Brassiceae</taxon>
        <taxon>Brassica</taxon>
    </lineage>
</organism>
<protein>
    <submittedName>
        <fullName evidence="2">Uncharacterized protein</fullName>
    </submittedName>
</protein>
<proteinExistence type="predicted"/>
<feature type="compositionally biased region" description="Gly residues" evidence="1">
    <location>
        <begin position="33"/>
        <end position="43"/>
    </location>
</feature>
<evidence type="ECO:0000313" key="2">
    <source>
        <dbReference type="EMBL" id="KAF2536886.1"/>
    </source>
</evidence>